<evidence type="ECO:0000259" key="12">
    <source>
        <dbReference type="PROSITE" id="PS50038"/>
    </source>
</evidence>
<dbReference type="InterPro" id="IPR001254">
    <property type="entry name" value="Trypsin_dom"/>
</dbReference>
<keyword evidence="6 8" id="KW-1015">Disulfide bond</keyword>
<dbReference type="PANTHER" id="PTHR24252">
    <property type="entry name" value="ACROSIN-RELATED"/>
    <property type="match status" value="1"/>
</dbReference>
<dbReference type="GO" id="GO:0006508">
    <property type="term" value="P:proteolysis"/>
    <property type="evidence" value="ECO:0007669"/>
    <property type="project" value="UniProtKB-KW"/>
</dbReference>
<feature type="compositionally biased region" description="Low complexity" evidence="11">
    <location>
        <begin position="409"/>
        <end position="428"/>
    </location>
</feature>
<feature type="disulfide bond" evidence="8">
    <location>
        <begin position="778"/>
        <end position="793"/>
    </location>
</feature>
<dbReference type="Gene3D" id="1.10.2000.10">
    <property type="entry name" value="Frizzled cysteine-rich domain"/>
    <property type="match status" value="1"/>
</dbReference>
<comment type="subcellular location">
    <subcellularLocation>
        <location evidence="1">Cell membrane</location>
        <topology evidence="1">Single-pass type II membrane protein</topology>
    </subcellularLocation>
</comment>
<evidence type="ECO:0000256" key="7">
    <source>
        <dbReference type="PROSITE-ProRule" id="PRU00090"/>
    </source>
</evidence>
<dbReference type="PROSITE" id="PS50240">
    <property type="entry name" value="TRYPSIN_DOM"/>
    <property type="match status" value="1"/>
</dbReference>
<protein>
    <submittedName>
        <fullName evidence="16">Uncharacterized protein LOC112453873 isoform X1</fullName>
    </submittedName>
</protein>
<dbReference type="GO" id="GO:0004252">
    <property type="term" value="F:serine-type endopeptidase activity"/>
    <property type="evidence" value="ECO:0007669"/>
    <property type="project" value="InterPro"/>
</dbReference>
<proteinExistence type="predicted"/>
<dbReference type="PROSITE" id="PS00134">
    <property type="entry name" value="TRYPSIN_HIS"/>
    <property type="match status" value="1"/>
</dbReference>
<keyword evidence="5" id="KW-0735">Signal-anchor</keyword>
<feature type="region of interest" description="Disordered" evidence="11">
    <location>
        <begin position="358"/>
        <end position="436"/>
    </location>
</feature>
<dbReference type="PANTHER" id="PTHR24252:SF7">
    <property type="entry name" value="HYALIN"/>
    <property type="match status" value="1"/>
</dbReference>
<dbReference type="CDD" id="cd07066">
    <property type="entry name" value="CRD_FZ"/>
    <property type="match status" value="1"/>
</dbReference>
<dbReference type="OrthoDB" id="5979691at2759"/>
<evidence type="ECO:0000256" key="8">
    <source>
        <dbReference type="PROSITE-ProRule" id="PRU00124"/>
    </source>
</evidence>
<dbReference type="SUPFAM" id="SSF57424">
    <property type="entry name" value="LDL receptor-like module"/>
    <property type="match status" value="2"/>
</dbReference>
<feature type="compositionally biased region" description="Basic and acidic residues" evidence="11">
    <location>
        <begin position="232"/>
        <end position="245"/>
    </location>
</feature>
<dbReference type="Pfam" id="PF00089">
    <property type="entry name" value="Trypsin"/>
    <property type="match status" value="1"/>
</dbReference>
<dbReference type="PROSITE" id="PS50038">
    <property type="entry name" value="FZ"/>
    <property type="match status" value="1"/>
</dbReference>
<feature type="disulfide bond" evidence="8">
    <location>
        <begin position="711"/>
        <end position="726"/>
    </location>
</feature>
<evidence type="ECO:0000259" key="13">
    <source>
        <dbReference type="PROSITE" id="PS50240"/>
    </source>
</evidence>
<keyword evidence="3 10" id="KW-0378">Hydrolase</keyword>
<feature type="region of interest" description="Disordered" evidence="11">
    <location>
        <begin position="1"/>
        <end position="80"/>
    </location>
</feature>
<dbReference type="FunFam" id="2.40.10.10:FF:000003">
    <property type="entry name" value="Transmembrane serine protease 3"/>
    <property type="match status" value="1"/>
</dbReference>
<comment type="caution">
    <text evidence="9">Lacks conserved residue(s) required for the propagation of feature annotation.</text>
</comment>
<gene>
    <name evidence="16" type="primary">LOC112453873</name>
</gene>
<dbReference type="InterPro" id="IPR033116">
    <property type="entry name" value="TRYPSIN_SER"/>
</dbReference>
<feature type="compositionally biased region" description="Pro residues" evidence="11">
    <location>
        <begin position="57"/>
        <end position="69"/>
    </location>
</feature>
<keyword evidence="2 10" id="KW-0645">Protease</keyword>
<evidence type="ECO:0000256" key="9">
    <source>
        <dbReference type="PROSITE-ProRule" id="PRU00196"/>
    </source>
</evidence>
<dbReference type="Gene3D" id="4.10.400.10">
    <property type="entry name" value="Low-density Lipoprotein Receptor"/>
    <property type="match status" value="2"/>
</dbReference>
<keyword evidence="15" id="KW-1185">Reference proteome</keyword>
<dbReference type="Pfam" id="PF00057">
    <property type="entry name" value="Ldl_recept_a"/>
    <property type="match status" value="1"/>
</dbReference>
<dbReference type="PRINTS" id="PR00722">
    <property type="entry name" value="CHYMOTRYPSIN"/>
</dbReference>
<name>A0A6J1PMT5_9HYME</name>
<evidence type="ECO:0000256" key="10">
    <source>
        <dbReference type="RuleBase" id="RU363034"/>
    </source>
</evidence>
<dbReference type="Gene3D" id="2.40.10.10">
    <property type="entry name" value="Trypsin-like serine proteases"/>
    <property type="match status" value="1"/>
</dbReference>
<dbReference type="RefSeq" id="XP_024870643.1">
    <property type="nucleotide sequence ID" value="XM_025014875.1"/>
</dbReference>
<dbReference type="InterPro" id="IPR009003">
    <property type="entry name" value="Peptidase_S1_PA"/>
</dbReference>
<dbReference type="AlphaFoldDB" id="A0A6J1PMT5"/>
<dbReference type="CDD" id="cd00112">
    <property type="entry name" value="LDLa"/>
    <property type="match status" value="2"/>
</dbReference>
<dbReference type="SMART" id="SM00192">
    <property type="entry name" value="LDLa"/>
    <property type="match status" value="2"/>
</dbReference>
<feature type="domain" description="SRCR" evidence="14">
    <location>
        <begin position="794"/>
        <end position="840"/>
    </location>
</feature>
<dbReference type="GeneID" id="112453873"/>
<evidence type="ECO:0000256" key="2">
    <source>
        <dbReference type="ARBA" id="ARBA00022670"/>
    </source>
</evidence>
<dbReference type="SMART" id="SM00063">
    <property type="entry name" value="FRI"/>
    <property type="match status" value="1"/>
</dbReference>
<dbReference type="CDD" id="cd00190">
    <property type="entry name" value="Tryp_SPc"/>
    <property type="match status" value="1"/>
</dbReference>
<evidence type="ECO:0000256" key="6">
    <source>
        <dbReference type="ARBA" id="ARBA00023157"/>
    </source>
</evidence>
<feature type="disulfide bond" evidence="8">
    <location>
        <begin position="699"/>
        <end position="717"/>
    </location>
</feature>
<dbReference type="InterPro" id="IPR023415">
    <property type="entry name" value="LDLR_class-A_CS"/>
</dbReference>
<dbReference type="InterPro" id="IPR036055">
    <property type="entry name" value="LDL_receptor-like_sf"/>
</dbReference>
<feature type="disulfide bond" evidence="7">
    <location>
        <begin position="639"/>
        <end position="663"/>
    </location>
</feature>
<feature type="disulfide bond" evidence="8">
    <location>
        <begin position="766"/>
        <end position="784"/>
    </location>
</feature>
<dbReference type="PROSITE" id="PS50068">
    <property type="entry name" value="LDLRA_2"/>
    <property type="match status" value="2"/>
</dbReference>
<dbReference type="PROSITE" id="PS01209">
    <property type="entry name" value="LDLRA_1"/>
    <property type="match status" value="1"/>
</dbReference>
<dbReference type="Proteomes" id="UP000504618">
    <property type="component" value="Unplaced"/>
</dbReference>
<organism evidence="15 16">
    <name type="scientific">Temnothorax curvispinosus</name>
    <dbReference type="NCBI Taxonomy" id="300111"/>
    <lineage>
        <taxon>Eukaryota</taxon>
        <taxon>Metazoa</taxon>
        <taxon>Ecdysozoa</taxon>
        <taxon>Arthropoda</taxon>
        <taxon>Hexapoda</taxon>
        <taxon>Insecta</taxon>
        <taxon>Pterygota</taxon>
        <taxon>Neoptera</taxon>
        <taxon>Endopterygota</taxon>
        <taxon>Hymenoptera</taxon>
        <taxon>Apocrita</taxon>
        <taxon>Aculeata</taxon>
        <taxon>Formicoidea</taxon>
        <taxon>Formicidae</taxon>
        <taxon>Myrmicinae</taxon>
        <taxon>Temnothorax</taxon>
    </lineage>
</organism>
<evidence type="ECO:0000256" key="11">
    <source>
        <dbReference type="SAM" id="MobiDB-lite"/>
    </source>
</evidence>
<dbReference type="FunFam" id="1.10.2000.10:FF:000019">
    <property type="entry name" value="Corin, isoform B"/>
    <property type="match status" value="1"/>
</dbReference>
<dbReference type="InterPro" id="IPR001314">
    <property type="entry name" value="Peptidase_S1A"/>
</dbReference>
<sequence>MSMESCDDDTSPTRRPRQNRIHSVGLPTRTSLLPEPPRTGNDVPPPIPRRHSATPAVAPPPIPLRPPAIPKRSKNEKPIRLQLTTRQSNQITPCKTTDSSSAPSSGMPAMWKNVGSTNQKLINLDPFRNQNQTSQDYLLNYGEDSRETNDNNDFVADFEQANFQEGRKLPLNSSFEELQKVSLDLEKRLHERIIKSAEAKFEDPNSRQRQGTVSRHNRQQISKFTKENGSCEQRESSESKPREEMMLSRREIFQKDELKYATILTSGRERRSKFEELQAASKNLERCLHEDDDYRRRQEMERRISKDKPPRYEDLEGIPHELDKRYHGEQRALEQQQQHPVMRNKYESDMERARNILQHNLRKERVGGGGGGSEKLEKLPKATQTNLPPPLSAICQSPVPKPISVRQDSNVSSDSFSQTSSPSYTSKTMEAPLLPHKHGKVPDRALVSEPDNSAGRPITKSTSTPASLQTIVRMHAGNNSSLHHKIIRDMTGSHYVTTGRLRFRFVQVLLNAVALLAIAGGLAAYFKTYPDFQLENRTIYTALIPIPETRFMFEDRNPAPGICLPIIVTFCENKVPYNYTVFPNFMGNFGQRDAQHELELYDAIVDVRCYELAALFLCSLFVPKCGLQGNVVRPCQSLCLQTERRCGFFLKVFGLSLPNYLDCELFPDDLTIQECIGHYEVIEAARKAEKPVCTSGFQCDGTRCIPFDWRCDGHLDCLDHSDEIGCGNCNSSTSSPMSASTSSTFGKIIKGPSNKNTLSTKSSLHCGEKRCMSASHICDGVMDCPWGQDERYCLKLSERNGDVGEGRLEVYHAEMGKFMPACVSHWEATTSPQEVCAMLGYTASNGSKWINDVTTMKPKSSGYHTKSLSLLKQFQKCIKDREPYPTIKLTCVKYACGRRRSVYERARVKRIVGGVESAPGDWPFLAALLGGPEQIFYCAGVLIADQWVLTASHCVGNYSEVSGWTIQLGITRRLSHTYLGQKMKVKRVIPHPYYNLGVAHDNDVALFQLERPVQYHEHLRPVCLPTADIDLTPNTYCTVIGWGKKNDTDSSEYEPAVNEVVVPILPRQLCNTWLAHKELNVTDGMICAGYENGGKDACQGDSGGPLLCQDEKDKEKWFVGGIVSWGIKCAHPKLPGVYANVPKYVTWIQEEMSKYPYSEYDDM</sequence>
<dbReference type="InterPro" id="IPR002172">
    <property type="entry name" value="LDrepeatLR_classA_rpt"/>
</dbReference>
<dbReference type="SUPFAM" id="SSF63501">
    <property type="entry name" value="Frizzled cysteine-rich domain"/>
    <property type="match status" value="1"/>
</dbReference>
<evidence type="ECO:0000256" key="3">
    <source>
        <dbReference type="ARBA" id="ARBA00022801"/>
    </source>
</evidence>
<evidence type="ECO:0000313" key="15">
    <source>
        <dbReference type="Proteomes" id="UP000504618"/>
    </source>
</evidence>
<evidence type="ECO:0000256" key="4">
    <source>
        <dbReference type="ARBA" id="ARBA00022825"/>
    </source>
</evidence>
<evidence type="ECO:0000259" key="14">
    <source>
        <dbReference type="PROSITE" id="PS50287"/>
    </source>
</evidence>
<dbReference type="GO" id="GO:0005886">
    <property type="term" value="C:plasma membrane"/>
    <property type="evidence" value="ECO:0007669"/>
    <property type="project" value="UniProtKB-SubCell"/>
</dbReference>
<keyword evidence="4 10" id="KW-0720">Serine protease</keyword>
<evidence type="ECO:0000256" key="1">
    <source>
        <dbReference type="ARBA" id="ARBA00004401"/>
    </source>
</evidence>
<dbReference type="InterPro" id="IPR043504">
    <property type="entry name" value="Peptidase_S1_PA_chymotrypsin"/>
</dbReference>
<feature type="domain" description="FZ" evidence="12">
    <location>
        <begin position="558"/>
        <end position="678"/>
    </location>
</feature>
<keyword evidence="5" id="KW-0812">Transmembrane</keyword>
<feature type="compositionally biased region" description="Acidic residues" evidence="11">
    <location>
        <begin position="1"/>
        <end position="10"/>
    </location>
</feature>
<dbReference type="PROSITE" id="PS50287">
    <property type="entry name" value="SRCR_2"/>
    <property type="match status" value="1"/>
</dbReference>
<accession>A0A6J1PMT5</accession>
<feature type="region of interest" description="Disordered" evidence="11">
    <location>
        <begin position="200"/>
        <end position="245"/>
    </location>
</feature>
<dbReference type="Pfam" id="PF01392">
    <property type="entry name" value="Fz"/>
    <property type="match status" value="1"/>
</dbReference>
<evidence type="ECO:0000256" key="5">
    <source>
        <dbReference type="ARBA" id="ARBA00022968"/>
    </source>
</evidence>
<dbReference type="PROSITE" id="PS00135">
    <property type="entry name" value="TRYPSIN_SER"/>
    <property type="match status" value="1"/>
</dbReference>
<dbReference type="SMART" id="SM00020">
    <property type="entry name" value="Tryp_SPc"/>
    <property type="match status" value="1"/>
</dbReference>
<dbReference type="InterPro" id="IPR018114">
    <property type="entry name" value="TRYPSIN_HIS"/>
</dbReference>
<feature type="compositionally biased region" description="Polar residues" evidence="11">
    <location>
        <begin position="207"/>
        <end position="231"/>
    </location>
</feature>
<reference evidence="16" key="1">
    <citation type="submission" date="2025-08" db="UniProtKB">
        <authorList>
            <consortium name="RefSeq"/>
        </authorList>
    </citation>
    <scope>IDENTIFICATION</scope>
    <source>
        <tissue evidence="16">Whole body</tissue>
    </source>
</reference>
<dbReference type="InterPro" id="IPR020067">
    <property type="entry name" value="Frizzled_dom"/>
</dbReference>
<feature type="domain" description="Peptidase S1" evidence="13">
    <location>
        <begin position="911"/>
        <end position="1153"/>
    </location>
</feature>
<dbReference type="SUPFAM" id="SSF50494">
    <property type="entry name" value="Trypsin-like serine proteases"/>
    <property type="match status" value="1"/>
</dbReference>
<evidence type="ECO:0000313" key="16">
    <source>
        <dbReference type="RefSeq" id="XP_024870643.1"/>
    </source>
</evidence>
<dbReference type="InterPro" id="IPR001190">
    <property type="entry name" value="SRCR"/>
</dbReference>
<dbReference type="InterPro" id="IPR036790">
    <property type="entry name" value="Frizzled_dom_sf"/>
</dbReference>